<evidence type="ECO:0000313" key="3">
    <source>
        <dbReference type="EMBL" id="SHI04704.1"/>
    </source>
</evidence>
<feature type="transmembrane region" description="Helical" evidence="2">
    <location>
        <begin position="63"/>
        <end position="88"/>
    </location>
</feature>
<name>A0A1M5XYQ2_9VIBR</name>
<dbReference type="OrthoDB" id="6352119at2"/>
<reference evidence="3 4" key="1">
    <citation type="submission" date="2016-11" db="EMBL/GenBank/DDBJ databases">
        <authorList>
            <person name="Jaros S."/>
            <person name="Januszkiewicz K."/>
            <person name="Wedrychowicz H."/>
        </authorList>
    </citation>
    <scope>NUCLEOTIDE SEQUENCE [LARGE SCALE GENOMIC DNA]</scope>
    <source>
        <strain evidence="3 4">CECT 7868</strain>
    </source>
</reference>
<gene>
    <name evidence="3" type="ORF">VA7868_01367</name>
</gene>
<feature type="region of interest" description="Disordered" evidence="1">
    <location>
        <begin position="353"/>
        <end position="374"/>
    </location>
</feature>
<keyword evidence="4" id="KW-1185">Reference proteome</keyword>
<keyword evidence="2" id="KW-1133">Transmembrane helix</keyword>
<feature type="transmembrane region" description="Helical" evidence="2">
    <location>
        <begin position="108"/>
        <end position="132"/>
    </location>
</feature>
<keyword evidence="2" id="KW-0812">Transmembrane</keyword>
<dbReference type="EMBL" id="FQXZ01000014">
    <property type="protein sequence ID" value="SHI04704.1"/>
    <property type="molecule type" value="Genomic_DNA"/>
</dbReference>
<evidence type="ECO:0000256" key="1">
    <source>
        <dbReference type="SAM" id="MobiDB-lite"/>
    </source>
</evidence>
<keyword evidence="2" id="KW-0472">Membrane</keyword>
<organism evidence="3 4">
    <name type="scientific">Vibrio aerogenes CECT 7868</name>
    <dbReference type="NCBI Taxonomy" id="1216006"/>
    <lineage>
        <taxon>Bacteria</taxon>
        <taxon>Pseudomonadati</taxon>
        <taxon>Pseudomonadota</taxon>
        <taxon>Gammaproteobacteria</taxon>
        <taxon>Vibrionales</taxon>
        <taxon>Vibrionaceae</taxon>
        <taxon>Vibrio</taxon>
    </lineage>
</organism>
<dbReference type="Proteomes" id="UP000184608">
    <property type="component" value="Unassembled WGS sequence"/>
</dbReference>
<protein>
    <submittedName>
        <fullName evidence="3">Uncharacterized protein</fullName>
    </submittedName>
</protein>
<evidence type="ECO:0000256" key="2">
    <source>
        <dbReference type="SAM" id="Phobius"/>
    </source>
</evidence>
<dbReference type="RefSeq" id="WP_073603113.1">
    <property type="nucleotide sequence ID" value="NZ_FQXZ01000014.1"/>
</dbReference>
<dbReference type="AlphaFoldDB" id="A0A1M5XYQ2"/>
<sequence>MKLFPYFAGQQTEKNLGRNTVLAPLPVKTRLKPAETDAVLTAKTESYIELGSYGGLILQTQMLIINFTVSLIIYIYIYNLMGGISGLIERSYETWFVNGKPITELSYFQLFMGIGLLSIGPLSFGPAFLAMIHTHRDLARALPIRFHRQRREVMMSRWNKRKQRTEIKFFPWESVCAMAGEGTAVAPNMVMREGSLFIGAYDDVASGYFWASMRISALDRTHAAMKWEMIRSFMEDGPKAIGESQPVTMEGMVQQYCDEQGIKRKHFPDHIKNWWYLSGRMVAIWRMNWVIRKLQKKAEKFPQVAEWSKPLPKEEWAKPSEALNFFNRKLAENEYQRGKTILTVNDLRETYGPAWEESQQRRKEKKQAAESLNA</sequence>
<evidence type="ECO:0000313" key="4">
    <source>
        <dbReference type="Proteomes" id="UP000184608"/>
    </source>
</evidence>
<accession>A0A1M5XYQ2</accession>
<proteinExistence type="predicted"/>